<dbReference type="GO" id="GO:0005829">
    <property type="term" value="C:cytosol"/>
    <property type="evidence" value="ECO:0007669"/>
    <property type="project" value="Ensembl"/>
</dbReference>
<dbReference type="Proteomes" id="UP000694398">
    <property type="component" value="Unassembled WGS sequence"/>
</dbReference>
<dbReference type="GO" id="GO:0051983">
    <property type="term" value="P:regulation of chromosome segregation"/>
    <property type="evidence" value="ECO:0007669"/>
    <property type="project" value="TreeGrafter"/>
</dbReference>
<evidence type="ECO:0000313" key="9">
    <source>
        <dbReference type="Ensembl" id="ENSCLAP00000017440.1"/>
    </source>
</evidence>
<dbReference type="GO" id="GO:0005654">
    <property type="term" value="C:nucleoplasm"/>
    <property type="evidence" value="ECO:0007669"/>
    <property type="project" value="Ensembl"/>
</dbReference>
<keyword evidence="2" id="KW-1017">Isopeptide bond</keyword>
<feature type="domain" description="PP1-binding" evidence="8">
    <location>
        <begin position="387"/>
        <end position="450"/>
    </location>
</feature>
<accession>A0A8C2YR96</accession>
<proteinExistence type="predicted"/>
<evidence type="ECO:0000256" key="5">
    <source>
        <dbReference type="ARBA" id="ARBA00023242"/>
    </source>
</evidence>
<dbReference type="AlphaFoldDB" id="A0A8C2YR96"/>
<evidence type="ECO:0000256" key="1">
    <source>
        <dbReference type="ARBA" id="ARBA00004123"/>
    </source>
</evidence>
<keyword evidence="4" id="KW-0832">Ubl conjugation</keyword>
<name>A0A8C2YR96_CHILA</name>
<feature type="region of interest" description="Disordered" evidence="7">
    <location>
        <begin position="670"/>
        <end position="700"/>
    </location>
</feature>
<feature type="compositionally biased region" description="Basic and acidic residues" evidence="7">
    <location>
        <begin position="925"/>
        <end position="940"/>
    </location>
</feature>
<dbReference type="RefSeq" id="XP_005373772.1">
    <property type="nucleotide sequence ID" value="XM_005373715.2"/>
</dbReference>
<feature type="region of interest" description="Disordered" evidence="7">
    <location>
        <begin position="481"/>
        <end position="505"/>
    </location>
</feature>
<dbReference type="GeneID" id="102023316"/>
<gene>
    <name evidence="9" type="primary">CDCA2</name>
</gene>
<evidence type="ECO:0000313" key="10">
    <source>
        <dbReference type="Proteomes" id="UP000694398"/>
    </source>
</evidence>
<feature type="region of interest" description="Disordered" evidence="7">
    <location>
        <begin position="402"/>
        <end position="440"/>
    </location>
</feature>
<dbReference type="OMA" id="QKECDCS"/>
<keyword evidence="10" id="KW-1185">Reference proteome</keyword>
<feature type="region of interest" description="Disordered" evidence="7">
    <location>
        <begin position="183"/>
        <end position="230"/>
    </location>
</feature>
<keyword evidence="3" id="KW-0597">Phosphoprotein</keyword>
<evidence type="ECO:0000256" key="4">
    <source>
        <dbReference type="ARBA" id="ARBA00022843"/>
    </source>
</evidence>
<evidence type="ECO:0000256" key="6">
    <source>
        <dbReference type="ARBA" id="ARBA00023306"/>
    </source>
</evidence>
<feature type="compositionally biased region" description="Basic residues" evidence="7">
    <location>
        <begin position="820"/>
        <end position="829"/>
    </location>
</feature>
<feature type="compositionally biased region" description="Polar residues" evidence="7">
    <location>
        <begin position="670"/>
        <end position="694"/>
    </location>
</feature>
<dbReference type="PANTHER" id="PTHR21603:SF16">
    <property type="entry name" value="CELL DIVISION CYCLE-ASSOCIATED PROTEIN 2"/>
    <property type="match status" value="1"/>
</dbReference>
<feature type="compositionally biased region" description="Basic and acidic residues" evidence="7">
    <location>
        <begin position="1"/>
        <end position="11"/>
    </location>
</feature>
<sequence length="1014" mass="108956">MDSTSKDRGPPETEASALPDAGNAAVVSGPGKLGTPQKDAAEVPPNLCTPQTFKSPLNFSTVTVEELGITPESFVNSSGKSSSYLKKSRRRSAVGARGSPETNHLIRFMAQQRALKSAEKSPLAQGSPFQVSSGVHRNVNSLRERISAFQLAFHSVKEKEKMAPCPETSEAEEGLETTGLAQKEGQGGFWQPGFPGEFSSKRRKISSESSSEDRLSRAARTGSQTPRADADRACAAGISVALAEKSPEHGLTQSGGVVEESIPCPALADASSGLEVADRMQGTGSSDAVPLDALMTGVSLAAAPEGGSPAAPVCGREVAPTETFVLRSVLKKPWAKLSLESLEEHQNNLCDDGMPPSLASDLLNCHKEQKAEDEENYKVPALLNMRKRKRVTFGEELSPEVFDESLPANTPLRKGGTPARQRDLSGLSPQLPEQSPVPVPEYLPQPDFDDKGENLENIEPLQISFAVLSPIKSSISETLSGSGTFSSSNNHKKISSCKVGKPTRTSNRRNRLATFTEENVCSLYNAEAQPCKEKKINRRKSQETKCTNRAVPKKKQVFKGGRKKKTKGKKRVEKSLYGEREIASKKPLLSPIPELPEVLEAPSSVAGIGRLHADDFHSTGRLGEVELLEAPAKRKHRWRWNPDLRLQQGLDGADASECCCPSVTGASPLVATSQDSGTNTDTDDMANTPQAENEWQSESELGTEVEIASSHAACASLAREHHVSDQPRPALTPQCQELPAAGQSAEKLCQVPNAAEDVHLKLEEQDDFLAATEGELQCSPICGSREEFNCLDDVVTRKRKSGSHSEDVESQPAEGGSVTGRRKRKHGRRSLCLSEDHSVGPQQNGHRSPACSVGSLAEVSLRHSELYKDLSDAIEQAFERAGSETKVRRSTRLQKDSEDQGLVWLSLPFPSTAQKAKRRTSCTLESRELESSPPRKETEGSRQNPGVVGSGTGEESSEGQAAAFCPLPGRRRRRKSLCASALPSACSSAGPAPSRRGFPKEQAGSLGRSGLGGN</sequence>
<dbReference type="GO" id="GO:0005694">
    <property type="term" value="C:chromosome"/>
    <property type="evidence" value="ECO:0007669"/>
    <property type="project" value="Ensembl"/>
</dbReference>
<evidence type="ECO:0000256" key="3">
    <source>
        <dbReference type="ARBA" id="ARBA00022553"/>
    </source>
</evidence>
<evidence type="ECO:0000259" key="8">
    <source>
        <dbReference type="Pfam" id="PF15276"/>
    </source>
</evidence>
<feature type="region of interest" description="Disordered" evidence="7">
    <location>
        <begin position="1"/>
        <end position="54"/>
    </location>
</feature>
<dbReference type="GO" id="GO:0019888">
    <property type="term" value="F:protein phosphatase regulator activity"/>
    <property type="evidence" value="ECO:0007669"/>
    <property type="project" value="Ensembl"/>
</dbReference>
<feature type="region of interest" description="Disordered" evidence="7">
    <location>
        <begin position="799"/>
        <end position="851"/>
    </location>
</feature>
<comment type="subcellular location">
    <subcellularLocation>
        <location evidence="1">Nucleus</location>
    </subcellularLocation>
</comment>
<dbReference type="OrthoDB" id="9947694at2759"/>
<organism evidence="9 10">
    <name type="scientific">Chinchilla lanigera</name>
    <name type="common">Long-tailed chinchilla</name>
    <name type="synonym">Chinchilla villidera</name>
    <dbReference type="NCBI Taxonomy" id="34839"/>
    <lineage>
        <taxon>Eukaryota</taxon>
        <taxon>Metazoa</taxon>
        <taxon>Chordata</taxon>
        <taxon>Craniata</taxon>
        <taxon>Vertebrata</taxon>
        <taxon>Euteleostomi</taxon>
        <taxon>Mammalia</taxon>
        <taxon>Eutheria</taxon>
        <taxon>Euarchontoglires</taxon>
        <taxon>Glires</taxon>
        <taxon>Rodentia</taxon>
        <taxon>Hystricomorpha</taxon>
        <taxon>Chinchillidae</taxon>
        <taxon>Chinchilla</taxon>
    </lineage>
</organism>
<dbReference type="GO" id="GO:0007088">
    <property type="term" value="P:regulation of mitotic nuclear division"/>
    <property type="evidence" value="ECO:0007669"/>
    <property type="project" value="TreeGrafter"/>
</dbReference>
<feature type="compositionally biased region" description="Low complexity" evidence="7">
    <location>
        <begin position="977"/>
        <end position="994"/>
    </location>
</feature>
<keyword evidence="6" id="KW-0131">Cell cycle</keyword>
<feature type="compositionally biased region" description="Basic and acidic residues" evidence="7">
    <location>
        <begin position="880"/>
        <end position="898"/>
    </location>
</feature>
<dbReference type="GeneTree" id="ENSGT00940000154352"/>
<reference evidence="9" key="1">
    <citation type="submission" date="2025-08" db="UniProtKB">
        <authorList>
            <consortium name="Ensembl"/>
        </authorList>
    </citation>
    <scope>IDENTIFICATION</scope>
</reference>
<reference evidence="9" key="2">
    <citation type="submission" date="2025-09" db="UniProtKB">
        <authorList>
            <consortium name="Ensembl"/>
        </authorList>
    </citation>
    <scope>IDENTIFICATION</scope>
</reference>
<feature type="region of interest" description="Disordered" evidence="7">
    <location>
        <begin position="880"/>
        <end position="1014"/>
    </location>
</feature>
<evidence type="ECO:0000256" key="7">
    <source>
        <dbReference type="SAM" id="MobiDB-lite"/>
    </source>
</evidence>
<dbReference type="CTD" id="157313"/>
<dbReference type="RefSeq" id="XP_005373770.1">
    <property type="nucleotide sequence ID" value="XM_005373713.2"/>
</dbReference>
<evidence type="ECO:0000256" key="2">
    <source>
        <dbReference type="ARBA" id="ARBA00022499"/>
    </source>
</evidence>
<keyword evidence="5" id="KW-0539">Nucleus</keyword>
<feature type="region of interest" description="Disordered" evidence="7">
    <location>
        <begin position="73"/>
        <end position="133"/>
    </location>
</feature>
<dbReference type="Pfam" id="PF15276">
    <property type="entry name" value="PP1_bind"/>
    <property type="match status" value="1"/>
</dbReference>
<protein>
    <submittedName>
        <fullName evidence="9">Cell division cycle associated 2</fullName>
    </submittedName>
</protein>
<dbReference type="PANTHER" id="PTHR21603">
    <property type="entry name" value="ANTIGEN KI-67-LIKE PROTEIN"/>
    <property type="match status" value="1"/>
</dbReference>
<dbReference type="RefSeq" id="XP_005373771.1">
    <property type="nucleotide sequence ID" value="XM_005373714.2"/>
</dbReference>
<dbReference type="InterPro" id="IPR029334">
    <property type="entry name" value="PP1-bd"/>
</dbReference>
<dbReference type="Ensembl" id="ENSCLAT00000017610.1">
    <property type="protein sequence ID" value="ENSCLAP00000017440.1"/>
    <property type="gene ID" value="ENSCLAG00000011981.1"/>
</dbReference>